<feature type="domain" description="Type IV secretion system coupling protein TraD DNA-binding" evidence="1">
    <location>
        <begin position="316"/>
        <end position="641"/>
    </location>
</feature>
<dbReference type="CDD" id="cd01127">
    <property type="entry name" value="TrwB_TraG_TraD_VirD4"/>
    <property type="match status" value="1"/>
</dbReference>
<evidence type="ECO:0000313" key="2">
    <source>
        <dbReference type="EMBL" id="EOH93698.1"/>
    </source>
</evidence>
<dbReference type="Gene3D" id="3.40.50.300">
    <property type="entry name" value="P-loop containing nucleotide triphosphate hydrolases"/>
    <property type="match status" value="2"/>
</dbReference>
<proteinExistence type="predicted"/>
<dbReference type="HOGENOM" id="CLU_013918_1_0_9"/>
<dbReference type="SUPFAM" id="SSF52540">
    <property type="entry name" value="P-loop containing nucleoside triphosphate hydrolases"/>
    <property type="match status" value="1"/>
</dbReference>
<dbReference type="eggNOG" id="COG0433">
    <property type="taxonomic scope" value="Bacteria"/>
</dbReference>
<protein>
    <recommendedName>
        <fullName evidence="1">Type IV secretion system coupling protein TraD DNA-binding domain-containing protein</fullName>
    </recommendedName>
</protein>
<dbReference type="InterPro" id="IPR019476">
    <property type="entry name" value="T4SS_TraD_DNA-bd"/>
</dbReference>
<name>R2QEM2_9ENTE</name>
<dbReference type="RefSeq" id="WP_010757384.1">
    <property type="nucleotide sequence ID" value="NZ_ASWD01000001.1"/>
</dbReference>
<dbReference type="STRING" id="160454.RV10_GL001358"/>
<evidence type="ECO:0000313" key="3">
    <source>
        <dbReference type="Proteomes" id="UP000013782"/>
    </source>
</evidence>
<organism evidence="2 3">
    <name type="scientific">Enterococcus pallens ATCC BAA-351</name>
    <dbReference type="NCBI Taxonomy" id="1158607"/>
    <lineage>
        <taxon>Bacteria</taxon>
        <taxon>Bacillati</taxon>
        <taxon>Bacillota</taxon>
        <taxon>Bacilli</taxon>
        <taxon>Lactobacillales</taxon>
        <taxon>Enterococcaceae</taxon>
        <taxon>Enterococcus</taxon>
    </lineage>
</organism>
<keyword evidence="3" id="KW-1185">Reference proteome</keyword>
<dbReference type="PATRIC" id="fig|1158607.3.peg.2369"/>
<evidence type="ECO:0000259" key="1">
    <source>
        <dbReference type="Pfam" id="PF10412"/>
    </source>
</evidence>
<accession>R2QEM2</accession>
<comment type="caution">
    <text evidence="2">The sequence shown here is derived from an EMBL/GenBank/DDBJ whole genome shotgun (WGS) entry which is preliminary data.</text>
</comment>
<dbReference type="PANTHER" id="PTHR30121:SF6">
    <property type="entry name" value="SLR6007 PROTEIN"/>
    <property type="match status" value="1"/>
</dbReference>
<sequence>MTKRNFHELTFKQVYWQREIDFLKVTELIGAMATQEPRKPIIWEIRSPKDSEAIRYFLGAERSEFNRLEKLFRGYGSVDFSVPLKASTDKRTPVKLCKKLSVNQPMLSLKISDNTALCRAVLSTLAQVDKEDELVLQIVLGGTLAPRSVNRQIPEPNPSWWSILSGNVPIATNEIRNSVKAKTESFQLNTVIRLGVSAKDQAKQQSYILSLFSALKTLEAIGVKLYLQNEETDRLNLAKAPWRYSQKLSVKEMANLFMLPTGDGSFLGVRDVTQKILLPPRNMTNPTKNVRAFGETLNDDPTQRKLLHLSAQDALKGMMIAGVIGSGKSALIERLCVEDAKNGQGLILVDPKYSLASSLVEKLPEHRLKDVVVMDLGNPSNKFIGINPLQSLHNNRNPELVAESILASFKSLFADTWGVYSEDILQSAILTLAKNKNTTLLHLPILLNNASFRKKMTANLDDKLGLETYWSYFNSLSDGERNKQLAPVMNKLRVLLMRPALKGLLGQPNPKFSLEDVFSKNRILIIPLNSGVVGQTVAELAGSLLINQIFDIAMKRAEIPEHKRKPVVMYIDEVHNFLNRSGADLESMLSLTRGLGLGTVLAFQNLKQLSPSLKETIFSNCRSKVIFGTPNKKDAAEYSDLTASVCEASHFMNLPQFQFYTTLSRKEIANVWISGKTYVPLPSKRQPADVFMQSTEKYGVELSEIEKSYIDLIEKNDTELDFKDNIEPNLNIGRAKRKVTKKDE</sequence>
<dbReference type="AlphaFoldDB" id="R2QEM2"/>
<dbReference type="OrthoDB" id="3258326at2"/>
<dbReference type="EMBL" id="AJAQ01000016">
    <property type="protein sequence ID" value="EOH93698.1"/>
    <property type="molecule type" value="Genomic_DNA"/>
</dbReference>
<dbReference type="PANTHER" id="PTHR30121">
    <property type="entry name" value="UNCHARACTERIZED PROTEIN YJGR-RELATED"/>
    <property type="match status" value="1"/>
</dbReference>
<dbReference type="Pfam" id="PF10412">
    <property type="entry name" value="TrwB_AAD_bind"/>
    <property type="match status" value="1"/>
</dbReference>
<dbReference type="InterPro" id="IPR027417">
    <property type="entry name" value="P-loop_NTPase"/>
</dbReference>
<dbReference type="InterPro" id="IPR051162">
    <property type="entry name" value="T4SS_component"/>
</dbReference>
<dbReference type="Proteomes" id="UP000013782">
    <property type="component" value="Unassembled WGS sequence"/>
</dbReference>
<reference evidence="2 3" key="1">
    <citation type="submission" date="2013-02" db="EMBL/GenBank/DDBJ databases">
        <title>The Genome Sequence of Enterococcus pallens BAA-351.</title>
        <authorList>
            <consortium name="The Broad Institute Genome Sequencing Platform"/>
            <consortium name="The Broad Institute Genome Sequencing Center for Infectious Disease"/>
            <person name="Earl A.M."/>
            <person name="Gilmore M.S."/>
            <person name="Lebreton F."/>
            <person name="Walker B."/>
            <person name="Young S.K."/>
            <person name="Zeng Q."/>
            <person name="Gargeya S."/>
            <person name="Fitzgerald M."/>
            <person name="Haas B."/>
            <person name="Abouelleil A."/>
            <person name="Alvarado L."/>
            <person name="Arachchi H.M."/>
            <person name="Berlin A.M."/>
            <person name="Chapman S.B."/>
            <person name="Dewar J."/>
            <person name="Goldberg J."/>
            <person name="Griggs A."/>
            <person name="Gujja S."/>
            <person name="Hansen M."/>
            <person name="Howarth C."/>
            <person name="Imamovic A."/>
            <person name="Larimer J."/>
            <person name="McCowan C."/>
            <person name="Murphy C."/>
            <person name="Neiman D."/>
            <person name="Pearson M."/>
            <person name="Priest M."/>
            <person name="Roberts A."/>
            <person name="Saif S."/>
            <person name="Shea T."/>
            <person name="Sisk P."/>
            <person name="Sykes S."/>
            <person name="Wortman J."/>
            <person name="Nusbaum C."/>
            <person name="Birren B."/>
        </authorList>
    </citation>
    <scope>NUCLEOTIDE SEQUENCE [LARGE SCALE GENOMIC DNA]</scope>
    <source>
        <strain evidence="2 3">ATCC BAA-351</strain>
    </source>
</reference>
<gene>
    <name evidence="2" type="ORF">UAU_02394</name>
</gene>